<evidence type="ECO:0000313" key="2">
    <source>
        <dbReference type="Proteomes" id="UP000501168"/>
    </source>
</evidence>
<proteinExistence type="predicted"/>
<dbReference type="InParanoid" id="A0A6G9IAV1"/>
<reference evidence="1 2" key="1">
    <citation type="submission" date="2020-03" db="EMBL/GenBank/DDBJ databases">
        <title>Complete genome sequence of Orbus sp. IPMB12 (BCRC 80908).</title>
        <authorList>
            <person name="Lo W.-S."/>
            <person name="Chang T.-H."/>
            <person name="Kuo C.-H."/>
        </authorList>
    </citation>
    <scope>NUCLEOTIDE SEQUENCE [LARGE SCALE GENOMIC DNA]</scope>
    <source>
        <strain evidence="1 2">IPMB12</strain>
    </source>
</reference>
<dbReference type="Proteomes" id="UP000501168">
    <property type="component" value="Chromosome"/>
</dbReference>
<protein>
    <submittedName>
        <fullName evidence="1">Uncharacterized protein</fullName>
    </submittedName>
</protein>
<sequence>MTYLQFLNWLEELAEQGKLFSLIEHHDTIIIKTNKRQTFSFSHTDAKEQSNIDHFVKELKFALGEL</sequence>
<dbReference type="KEGG" id="orb:IPMB12_06355"/>
<dbReference type="EMBL" id="CP050253">
    <property type="protein sequence ID" value="QIQ21343.1"/>
    <property type="molecule type" value="Genomic_DNA"/>
</dbReference>
<accession>A0A6G9IAV1</accession>
<dbReference type="RefSeq" id="WP_166916061.1">
    <property type="nucleotide sequence ID" value="NZ_CP050253.1"/>
</dbReference>
<gene>
    <name evidence="1" type="ORF">IPMB12_06355</name>
</gene>
<organism evidence="1 2">
    <name type="scientific">Zophobihabitans entericus</name>
    <dbReference type="NCBI Taxonomy" id="1635327"/>
    <lineage>
        <taxon>Bacteria</taxon>
        <taxon>Pseudomonadati</taxon>
        <taxon>Pseudomonadota</taxon>
        <taxon>Gammaproteobacteria</taxon>
        <taxon>Orbales</taxon>
        <taxon>Orbaceae</taxon>
        <taxon>Zophobihabitans</taxon>
    </lineage>
</organism>
<keyword evidence="2" id="KW-1185">Reference proteome</keyword>
<evidence type="ECO:0000313" key="1">
    <source>
        <dbReference type="EMBL" id="QIQ21343.1"/>
    </source>
</evidence>
<name>A0A6G9IAV1_9GAMM</name>
<dbReference type="AlphaFoldDB" id="A0A6G9IAV1"/>